<dbReference type="EMBL" id="LAZR01036281">
    <property type="protein sequence ID" value="KKL25265.1"/>
    <property type="molecule type" value="Genomic_DNA"/>
</dbReference>
<sequence>TAAKIKLKGKLMDDLKVISKLEGEYKETKSAREWYSEWYTSVFHPEDTPHASLDGYYGRKHDTLLKLAIVFAASKSNNKVVDEIEMKMALKALNKNEQFLPDTLRLIQMTEVGEEMEKVYRVVCRKKEVDFPSLSRQLSYCMNTRHLAEVVADLIAGDRIVEYMKNSKRYFKRKEDGR</sequence>
<proteinExistence type="predicted"/>
<accession>A0A0F9BTN8</accession>
<organism evidence="1">
    <name type="scientific">marine sediment metagenome</name>
    <dbReference type="NCBI Taxonomy" id="412755"/>
    <lineage>
        <taxon>unclassified sequences</taxon>
        <taxon>metagenomes</taxon>
        <taxon>ecological metagenomes</taxon>
    </lineage>
</organism>
<gene>
    <name evidence="1" type="ORF">LCGC14_2407030</name>
</gene>
<name>A0A0F9BTN8_9ZZZZ</name>
<evidence type="ECO:0000313" key="1">
    <source>
        <dbReference type="EMBL" id="KKL25265.1"/>
    </source>
</evidence>
<protein>
    <submittedName>
        <fullName evidence="1">Uncharacterized protein</fullName>
    </submittedName>
</protein>
<dbReference type="AlphaFoldDB" id="A0A0F9BTN8"/>
<comment type="caution">
    <text evidence="1">The sequence shown here is derived from an EMBL/GenBank/DDBJ whole genome shotgun (WGS) entry which is preliminary data.</text>
</comment>
<reference evidence="1" key="1">
    <citation type="journal article" date="2015" name="Nature">
        <title>Complex archaea that bridge the gap between prokaryotes and eukaryotes.</title>
        <authorList>
            <person name="Spang A."/>
            <person name="Saw J.H."/>
            <person name="Jorgensen S.L."/>
            <person name="Zaremba-Niedzwiedzka K."/>
            <person name="Martijn J."/>
            <person name="Lind A.E."/>
            <person name="van Eijk R."/>
            <person name="Schleper C."/>
            <person name="Guy L."/>
            <person name="Ettema T.J."/>
        </authorList>
    </citation>
    <scope>NUCLEOTIDE SEQUENCE</scope>
</reference>
<feature type="non-terminal residue" evidence="1">
    <location>
        <position position="1"/>
    </location>
</feature>